<comment type="caution">
    <text evidence="1">The sequence shown here is derived from an EMBL/GenBank/DDBJ whole genome shotgun (WGS) entry which is preliminary data.</text>
</comment>
<accession>A0ABR3N3S1</accession>
<proteinExistence type="predicted"/>
<gene>
    <name evidence="1" type="ORF">QQF64_030581</name>
</gene>
<dbReference type="EMBL" id="JAYMGO010000007">
    <property type="protein sequence ID" value="KAL1271565.1"/>
    <property type="molecule type" value="Genomic_DNA"/>
</dbReference>
<dbReference type="Proteomes" id="UP001558613">
    <property type="component" value="Unassembled WGS sequence"/>
</dbReference>
<sequence length="93" mass="11233">MEHRCGYIYFYQASKENMSSRDRKERVGEGDYWVGIQEERERERERERARDRGSVRSMWCASSLTKVLLNNPTRSEREHAWMKCHYIMAPGTR</sequence>
<reference evidence="1 2" key="1">
    <citation type="submission" date="2023-09" db="EMBL/GenBank/DDBJ databases">
        <authorList>
            <person name="Wang M."/>
        </authorList>
    </citation>
    <scope>NUCLEOTIDE SEQUENCE [LARGE SCALE GENOMIC DNA]</scope>
    <source>
        <strain evidence="1">GT-2023</strain>
        <tissue evidence="1">Liver</tissue>
    </source>
</reference>
<keyword evidence="2" id="KW-1185">Reference proteome</keyword>
<evidence type="ECO:0000313" key="1">
    <source>
        <dbReference type="EMBL" id="KAL1271565.1"/>
    </source>
</evidence>
<organism evidence="1 2">
    <name type="scientific">Cirrhinus molitorella</name>
    <name type="common">mud carp</name>
    <dbReference type="NCBI Taxonomy" id="172907"/>
    <lineage>
        <taxon>Eukaryota</taxon>
        <taxon>Metazoa</taxon>
        <taxon>Chordata</taxon>
        <taxon>Craniata</taxon>
        <taxon>Vertebrata</taxon>
        <taxon>Euteleostomi</taxon>
        <taxon>Actinopterygii</taxon>
        <taxon>Neopterygii</taxon>
        <taxon>Teleostei</taxon>
        <taxon>Ostariophysi</taxon>
        <taxon>Cypriniformes</taxon>
        <taxon>Cyprinidae</taxon>
        <taxon>Labeoninae</taxon>
        <taxon>Labeonini</taxon>
        <taxon>Cirrhinus</taxon>
    </lineage>
</organism>
<name>A0ABR3N3S1_9TELE</name>
<protein>
    <submittedName>
        <fullName evidence="1">Uncharacterized protein</fullName>
    </submittedName>
</protein>
<evidence type="ECO:0000313" key="2">
    <source>
        <dbReference type="Proteomes" id="UP001558613"/>
    </source>
</evidence>